<dbReference type="InterPro" id="IPR050406">
    <property type="entry name" value="FGGY_Carb_Kinase"/>
</dbReference>
<keyword evidence="2" id="KW-0808">Transferase</keyword>
<dbReference type="PROSITE" id="PS00445">
    <property type="entry name" value="FGGY_KINASES_2"/>
    <property type="match status" value="1"/>
</dbReference>
<evidence type="ECO:0000313" key="6">
    <source>
        <dbReference type="Proteomes" id="UP000199476"/>
    </source>
</evidence>
<dbReference type="InterPro" id="IPR018483">
    <property type="entry name" value="Carb_kinase_FGGY_CS"/>
</dbReference>
<dbReference type="Proteomes" id="UP000199476">
    <property type="component" value="Unassembled WGS sequence"/>
</dbReference>
<comment type="similarity">
    <text evidence="1">Belongs to the FGGY kinase family.</text>
</comment>
<evidence type="ECO:0000259" key="4">
    <source>
        <dbReference type="Pfam" id="PF02782"/>
    </source>
</evidence>
<dbReference type="STRING" id="321763.SAMN04488692_1075"/>
<evidence type="ECO:0000256" key="1">
    <source>
        <dbReference type="ARBA" id="ARBA00009156"/>
    </source>
</evidence>
<name>A0A1G9LTE3_9FIRM</name>
<dbReference type="GO" id="GO:0016301">
    <property type="term" value="F:kinase activity"/>
    <property type="evidence" value="ECO:0007669"/>
    <property type="project" value="UniProtKB-KW"/>
</dbReference>
<dbReference type="AlphaFoldDB" id="A0A1G9LTE3"/>
<keyword evidence="6" id="KW-1185">Reference proteome</keyword>
<dbReference type="Pfam" id="PF02782">
    <property type="entry name" value="FGGY_C"/>
    <property type="match status" value="1"/>
</dbReference>
<dbReference type="InterPro" id="IPR018485">
    <property type="entry name" value="FGGY_C"/>
</dbReference>
<reference evidence="5 6" key="1">
    <citation type="submission" date="2016-10" db="EMBL/GenBank/DDBJ databases">
        <authorList>
            <person name="de Groot N.N."/>
        </authorList>
    </citation>
    <scope>NUCLEOTIDE SEQUENCE [LARGE SCALE GENOMIC DNA]</scope>
    <source>
        <strain evidence="5 6">SLAS-1</strain>
    </source>
</reference>
<evidence type="ECO:0000256" key="3">
    <source>
        <dbReference type="ARBA" id="ARBA00022777"/>
    </source>
</evidence>
<feature type="domain" description="Carbohydrate kinase FGGY C-terminal" evidence="4">
    <location>
        <begin position="25"/>
        <end position="212"/>
    </location>
</feature>
<proteinExistence type="inferred from homology"/>
<dbReference type="EMBL" id="FNGO01000007">
    <property type="protein sequence ID" value="SDL65280.1"/>
    <property type="molecule type" value="Genomic_DNA"/>
</dbReference>
<dbReference type="GO" id="GO:0005975">
    <property type="term" value="P:carbohydrate metabolic process"/>
    <property type="evidence" value="ECO:0007669"/>
    <property type="project" value="InterPro"/>
</dbReference>
<sequence>MIIGGGDAPLTALASGVTDSDTAGISLGTAGQIIMPMDSFEVEADLRLHTMAFARPGQWFIMGAVLAAGYNLRWLLENIIKTEQKDGDFLKSREDAVREIPPGSQGLIYLPYILGERSPINDPQASASFWGLKDFHEQQHLLRAVMEGVAMAMRWNLSLMRATAGEPEKIYLSGGGARSEVWPQILADILKIPVYSCDRLRGPAYGAALLAGESAGLINGVKKALEQNRKNYKCFQPADENSSLYGEMFEIYQDLYRDNRDKMHRLNDLRRSLD</sequence>
<protein>
    <submittedName>
        <fullName evidence="5">FGGY family of carbohydrate kinases, C-terminal domain</fullName>
    </submittedName>
</protein>
<dbReference type="OrthoDB" id="9805576at2"/>
<dbReference type="PANTHER" id="PTHR43095">
    <property type="entry name" value="SUGAR KINASE"/>
    <property type="match status" value="1"/>
</dbReference>
<dbReference type="GO" id="GO:0016773">
    <property type="term" value="F:phosphotransferase activity, alcohol group as acceptor"/>
    <property type="evidence" value="ECO:0007669"/>
    <property type="project" value="InterPro"/>
</dbReference>
<dbReference type="RefSeq" id="WP_089759261.1">
    <property type="nucleotide sequence ID" value="NZ_FNGO01000007.1"/>
</dbReference>
<evidence type="ECO:0000313" key="5">
    <source>
        <dbReference type="EMBL" id="SDL65280.1"/>
    </source>
</evidence>
<dbReference type="Gene3D" id="3.30.420.40">
    <property type="match status" value="1"/>
</dbReference>
<organism evidence="5 6">
    <name type="scientific">Halarsenatibacter silvermanii</name>
    <dbReference type="NCBI Taxonomy" id="321763"/>
    <lineage>
        <taxon>Bacteria</taxon>
        <taxon>Bacillati</taxon>
        <taxon>Bacillota</taxon>
        <taxon>Clostridia</taxon>
        <taxon>Halanaerobiales</taxon>
        <taxon>Halarsenatibacteraceae</taxon>
        <taxon>Halarsenatibacter</taxon>
    </lineage>
</organism>
<accession>A0A1G9LTE3</accession>
<dbReference type="SUPFAM" id="SSF53067">
    <property type="entry name" value="Actin-like ATPase domain"/>
    <property type="match status" value="1"/>
</dbReference>
<gene>
    <name evidence="5" type="ORF">SAMN04488692_1075</name>
</gene>
<evidence type="ECO:0000256" key="2">
    <source>
        <dbReference type="ARBA" id="ARBA00022679"/>
    </source>
</evidence>
<keyword evidence="3 5" id="KW-0418">Kinase</keyword>
<dbReference type="InterPro" id="IPR043129">
    <property type="entry name" value="ATPase_NBD"/>
</dbReference>